<comment type="caution">
    <text evidence="1">The sequence shown here is derived from an EMBL/GenBank/DDBJ whole genome shotgun (WGS) entry which is preliminary data.</text>
</comment>
<dbReference type="RefSeq" id="WP_037285900.1">
    <property type="nucleotide sequence ID" value="NZ_JEOB01000002.1"/>
</dbReference>
<dbReference type="InterPro" id="IPR036412">
    <property type="entry name" value="HAD-like_sf"/>
</dbReference>
<keyword evidence="2" id="KW-1185">Reference proteome</keyword>
<dbReference type="InterPro" id="IPR006549">
    <property type="entry name" value="HAD-SF_hydro_IIIA"/>
</dbReference>
<dbReference type="Proteomes" id="UP000021369">
    <property type="component" value="Unassembled WGS sequence"/>
</dbReference>
<dbReference type="InterPro" id="IPR023214">
    <property type="entry name" value="HAD_sf"/>
</dbReference>
<evidence type="ECO:0000313" key="1">
    <source>
        <dbReference type="EMBL" id="EXM39383.1"/>
    </source>
</evidence>
<dbReference type="OrthoDB" id="9787572at2"/>
<dbReference type="Pfam" id="PF00702">
    <property type="entry name" value="Hydrolase"/>
    <property type="match status" value="1"/>
</dbReference>
<dbReference type="EMBL" id="JEOB01000002">
    <property type="protein sequence ID" value="EXM39383.1"/>
    <property type="molecule type" value="Genomic_DNA"/>
</dbReference>
<dbReference type="NCBIfam" id="TIGR01668">
    <property type="entry name" value="YqeG_hyp_ppase"/>
    <property type="match status" value="1"/>
</dbReference>
<dbReference type="GO" id="GO:0008962">
    <property type="term" value="F:phosphatidylglycerophosphatase activity"/>
    <property type="evidence" value="ECO:0007669"/>
    <property type="project" value="InterPro"/>
</dbReference>
<reference evidence="1 2" key="1">
    <citation type="submission" date="2013-06" db="EMBL/GenBank/DDBJ databases">
        <title>Rumen cellulosomics: divergent fiber-degrading strategies revealed by comparative genome-wide analysis of six Ruminococcal strains.</title>
        <authorList>
            <person name="Dassa B."/>
            <person name="Borovok I."/>
            <person name="Lamed R."/>
            <person name="Flint H."/>
            <person name="Yeoman C.J."/>
            <person name="White B."/>
            <person name="Bayer E.A."/>
        </authorList>
    </citation>
    <scope>NUCLEOTIDE SEQUENCE [LARGE SCALE GENOMIC DNA]</scope>
    <source>
        <strain evidence="1 2">SY3</strain>
    </source>
</reference>
<evidence type="ECO:0000313" key="2">
    <source>
        <dbReference type="Proteomes" id="UP000021369"/>
    </source>
</evidence>
<dbReference type="AlphaFoldDB" id="A0A011VXS6"/>
<dbReference type="Gene3D" id="3.40.50.1000">
    <property type="entry name" value="HAD superfamily/HAD-like"/>
    <property type="match status" value="1"/>
</dbReference>
<name>A0A011VXS6_RUMAL</name>
<dbReference type="InterPro" id="IPR010021">
    <property type="entry name" value="PGPP1/Gep4"/>
</dbReference>
<accession>A0A011VXS6</accession>
<evidence type="ECO:0008006" key="3">
    <source>
        <dbReference type="Google" id="ProtNLM"/>
    </source>
</evidence>
<protein>
    <recommendedName>
        <fullName evidence="3">HAD family hydrolase</fullName>
    </recommendedName>
</protein>
<organism evidence="1 2">
    <name type="scientific">Ruminococcus albus SY3</name>
    <dbReference type="NCBI Taxonomy" id="1341156"/>
    <lineage>
        <taxon>Bacteria</taxon>
        <taxon>Bacillati</taxon>
        <taxon>Bacillota</taxon>
        <taxon>Clostridia</taxon>
        <taxon>Eubacteriales</taxon>
        <taxon>Oscillospiraceae</taxon>
        <taxon>Ruminococcus</taxon>
    </lineage>
</organism>
<sequence length="163" mass="18490">MIFFFKPTYVFDKVKDITPDFLKKHGIKGLLLDLDNTLTTHNNPVVPQSSLDWIELMKQNGVKLMIVSNNHAPRVTPFAQQLGIDFECEGAKPLTFGYSRAIKRLGLKKSEVAAVGDQIFTDIMGSNLKGIRSFFVFPIKPEESLPFRFKRACEKPFLPKLSK</sequence>
<dbReference type="PATRIC" id="fig|1341156.4.peg.1518"/>
<dbReference type="SUPFAM" id="SSF56784">
    <property type="entry name" value="HAD-like"/>
    <property type="match status" value="1"/>
</dbReference>
<proteinExistence type="predicted"/>
<dbReference type="NCBIfam" id="TIGR01662">
    <property type="entry name" value="HAD-SF-IIIA"/>
    <property type="match status" value="1"/>
</dbReference>
<gene>
    <name evidence="1" type="ORF">RASY3_05500</name>
</gene>